<proteinExistence type="predicted"/>
<dbReference type="Proteomes" id="UP000178597">
    <property type="component" value="Unassembled WGS sequence"/>
</dbReference>
<accession>A0A1F7HBC6</accession>
<dbReference type="Pfam" id="PF24392">
    <property type="entry name" value="Parb-CE"/>
    <property type="match status" value="1"/>
</dbReference>
<gene>
    <name evidence="2" type="ORF">A3C28_03120</name>
</gene>
<sequence>MPVPEYTHNSIEASLIEPFTVPERVYDSEAFEVGFARLASAAIQRNEEITYPFEGAHIETRLLTCDDVIPTSFYILRRRFLYQIRLARALEKLGIDLFDLDKIYYLEEGEAIWGLIPGIVQNYNEPEAPFNGQEVHAKQDGLHRSIVRSQMTLQTFRSIVISGAHFTPWSLPYAIPNSWQEIYMYDIVPPVKKKYRYPENPYGIMLPYEALFAEDMRKDPRFHWRDYDTPRKV</sequence>
<dbReference type="InterPro" id="IPR057241">
    <property type="entry name" value="Parb-CE"/>
</dbReference>
<name>A0A1F7HBC6_9BACT</name>
<protein>
    <recommendedName>
        <fullName evidence="1">ParB-like catalytic effector domain-containing protein</fullName>
    </recommendedName>
</protein>
<evidence type="ECO:0000313" key="2">
    <source>
        <dbReference type="EMBL" id="OGK28617.1"/>
    </source>
</evidence>
<organism evidence="2 3">
    <name type="scientific">Candidatus Roizmanbacteria bacterium RIFCSPHIGHO2_02_FULL_39_9</name>
    <dbReference type="NCBI Taxonomy" id="1802040"/>
    <lineage>
        <taxon>Bacteria</taxon>
        <taxon>Candidatus Roizmaniibacteriota</taxon>
    </lineage>
</organism>
<evidence type="ECO:0000259" key="1">
    <source>
        <dbReference type="Pfam" id="PF24392"/>
    </source>
</evidence>
<feature type="domain" description="ParB-like catalytic effector" evidence="1">
    <location>
        <begin position="37"/>
        <end position="182"/>
    </location>
</feature>
<reference evidence="2 3" key="1">
    <citation type="journal article" date="2016" name="Nat. Commun.">
        <title>Thousands of microbial genomes shed light on interconnected biogeochemical processes in an aquifer system.</title>
        <authorList>
            <person name="Anantharaman K."/>
            <person name="Brown C.T."/>
            <person name="Hug L.A."/>
            <person name="Sharon I."/>
            <person name="Castelle C.J."/>
            <person name="Probst A.J."/>
            <person name="Thomas B.C."/>
            <person name="Singh A."/>
            <person name="Wilkins M.J."/>
            <person name="Karaoz U."/>
            <person name="Brodie E.L."/>
            <person name="Williams K.H."/>
            <person name="Hubbard S.S."/>
            <person name="Banfield J.F."/>
        </authorList>
    </citation>
    <scope>NUCLEOTIDE SEQUENCE [LARGE SCALE GENOMIC DNA]</scope>
</reference>
<dbReference type="EMBL" id="MFZP01000001">
    <property type="protein sequence ID" value="OGK28617.1"/>
    <property type="molecule type" value="Genomic_DNA"/>
</dbReference>
<evidence type="ECO:0000313" key="3">
    <source>
        <dbReference type="Proteomes" id="UP000178597"/>
    </source>
</evidence>
<dbReference type="AlphaFoldDB" id="A0A1F7HBC6"/>
<comment type="caution">
    <text evidence="2">The sequence shown here is derived from an EMBL/GenBank/DDBJ whole genome shotgun (WGS) entry which is preliminary data.</text>
</comment>